<dbReference type="EMBL" id="AP022593">
    <property type="protein sequence ID" value="BBY47430.1"/>
    <property type="molecule type" value="Genomic_DNA"/>
</dbReference>
<keyword evidence="3" id="KW-1185">Reference proteome</keyword>
<evidence type="ECO:0000259" key="1">
    <source>
        <dbReference type="PROSITE" id="PS51725"/>
    </source>
</evidence>
<dbReference type="KEGG" id="marz:MARA_08980"/>
<accession>A0A7I7RTA9</accession>
<reference evidence="2 3" key="1">
    <citation type="journal article" date="2019" name="Emerg. Microbes Infect.">
        <title>Comprehensive subspecies identification of 175 nontuberculous mycobacteria species based on 7547 genomic profiles.</title>
        <authorList>
            <person name="Matsumoto Y."/>
            <person name="Kinjo T."/>
            <person name="Motooka D."/>
            <person name="Nabeya D."/>
            <person name="Jung N."/>
            <person name="Uechi K."/>
            <person name="Horii T."/>
            <person name="Iida T."/>
            <person name="Fujita J."/>
            <person name="Nakamura S."/>
        </authorList>
    </citation>
    <scope>NUCLEOTIDE SEQUENCE [LARGE SCALE GENOMIC DNA]</scope>
    <source>
        <strain evidence="2 3">JCM 18538</strain>
    </source>
</reference>
<name>A0A7I7RTA9_9MYCO</name>
<dbReference type="SUPFAM" id="SSF54909">
    <property type="entry name" value="Dimeric alpha+beta barrel"/>
    <property type="match status" value="1"/>
</dbReference>
<dbReference type="Gene3D" id="3.30.70.100">
    <property type="match status" value="1"/>
</dbReference>
<sequence length="100" mass="10568">MAEHVIVSGHLTVAPQTRDEYLRGCTDVVRAARAAPGCLDFAIGADLIEPGRINVFERWDSRAAVEAFRGDGPSDEQNAALLDASVAEYVVSGAARPLGS</sequence>
<dbReference type="InterPro" id="IPR011008">
    <property type="entry name" value="Dimeric_a/b-barrel"/>
</dbReference>
<keyword evidence="2" id="KW-0560">Oxidoreductase</keyword>
<dbReference type="Pfam" id="PF03992">
    <property type="entry name" value="ABM"/>
    <property type="match status" value="1"/>
</dbReference>
<gene>
    <name evidence="2" type="ORF">MARA_08980</name>
</gene>
<protein>
    <submittedName>
        <fullName evidence="2">Antibiotic biosynthesis monooxygenase</fullName>
    </submittedName>
</protein>
<dbReference type="AlphaFoldDB" id="A0A7I7RTA9"/>
<geneLocation type="plasmid" evidence="3">
    <name>pjcm18538 dna</name>
</geneLocation>
<evidence type="ECO:0000313" key="3">
    <source>
        <dbReference type="Proteomes" id="UP000467428"/>
    </source>
</evidence>
<evidence type="ECO:0000313" key="2">
    <source>
        <dbReference type="EMBL" id="BBY47430.1"/>
    </source>
</evidence>
<proteinExistence type="predicted"/>
<feature type="domain" description="ABM" evidence="1">
    <location>
        <begin position="5"/>
        <end position="95"/>
    </location>
</feature>
<dbReference type="GO" id="GO:0004497">
    <property type="term" value="F:monooxygenase activity"/>
    <property type="evidence" value="ECO:0007669"/>
    <property type="project" value="UniProtKB-KW"/>
</dbReference>
<dbReference type="Proteomes" id="UP000467428">
    <property type="component" value="Chromosome"/>
</dbReference>
<dbReference type="PROSITE" id="PS51725">
    <property type="entry name" value="ABM"/>
    <property type="match status" value="1"/>
</dbReference>
<keyword evidence="2" id="KW-0503">Monooxygenase</keyword>
<organism evidence="2 3">
    <name type="scientific">Mycolicibacterium arabiense</name>
    <dbReference type="NCBI Taxonomy" id="1286181"/>
    <lineage>
        <taxon>Bacteria</taxon>
        <taxon>Bacillati</taxon>
        <taxon>Actinomycetota</taxon>
        <taxon>Actinomycetes</taxon>
        <taxon>Mycobacteriales</taxon>
        <taxon>Mycobacteriaceae</taxon>
        <taxon>Mycolicibacterium</taxon>
    </lineage>
</organism>
<dbReference type="RefSeq" id="WP_163917361.1">
    <property type="nucleotide sequence ID" value="NZ_AP022593.1"/>
</dbReference>
<dbReference type="InterPro" id="IPR007138">
    <property type="entry name" value="ABM_dom"/>
</dbReference>